<proteinExistence type="predicted"/>
<comment type="caution">
    <text evidence="1">The sequence shown here is derived from an EMBL/GenBank/DDBJ whole genome shotgun (WGS) entry which is preliminary data.</text>
</comment>
<dbReference type="AlphaFoldDB" id="I3D5J6"/>
<accession>I3D5J6</accession>
<gene>
    <name evidence="1" type="ORF">BD31_I1442</name>
</gene>
<sequence length="38" mass="4598">MKYQCRSCTFHWEGNSDTFDKVLIHEKTHLKKTKENTL</sequence>
<dbReference type="Proteomes" id="UP000003423">
    <property type="component" value="Unassembled WGS sequence"/>
</dbReference>
<reference evidence="1 2" key="1">
    <citation type="journal article" date="2012" name="J. Bacteriol.">
        <title>Genome sequence of "Candidatus Nitrosopumilus salaria" BD31, an ammonia-oxidizing archaeon from the San Francisco Bay estuary.</title>
        <authorList>
            <person name="Mosier A.C."/>
            <person name="Allen E.E."/>
            <person name="Kim M."/>
            <person name="Ferriera S."/>
            <person name="Francis C.A."/>
        </authorList>
    </citation>
    <scope>NUCLEOTIDE SEQUENCE [LARGE SCALE GENOMIC DNA]</scope>
    <source>
        <strain evidence="1 2">BD31</strain>
    </source>
</reference>
<organism evidence="1 2">
    <name type="scientific">Candidatus Nitrosopumilus salarius BD31</name>
    <dbReference type="NCBI Taxonomy" id="859350"/>
    <lineage>
        <taxon>Archaea</taxon>
        <taxon>Nitrososphaerota</taxon>
        <taxon>Nitrososphaeria</taxon>
        <taxon>Nitrosopumilales</taxon>
        <taxon>Nitrosopumilaceae</taxon>
        <taxon>Nitrosopumilus</taxon>
    </lineage>
</organism>
<dbReference type="PATRIC" id="fig|859350.6.peg.27"/>
<keyword evidence="2" id="KW-1185">Reference proteome</keyword>
<dbReference type="EMBL" id="AEXL02000011">
    <property type="protein sequence ID" value="EIJ66989.1"/>
    <property type="molecule type" value="Genomic_DNA"/>
</dbReference>
<evidence type="ECO:0000313" key="2">
    <source>
        <dbReference type="Proteomes" id="UP000003423"/>
    </source>
</evidence>
<evidence type="ECO:0000313" key="1">
    <source>
        <dbReference type="EMBL" id="EIJ66989.1"/>
    </source>
</evidence>
<protein>
    <submittedName>
        <fullName evidence="1">Uncharacterized protein</fullName>
    </submittedName>
</protein>
<name>I3D5J6_9ARCH</name>